<feature type="region of interest" description="Disordered" evidence="1">
    <location>
        <begin position="87"/>
        <end position="124"/>
    </location>
</feature>
<evidence type="ECO:0000256" key="1">
    <source>
        <dbReference type="SAM" id="MobiDB-lite"/>
    </source>
</evidence>
<sequence>MARAVQDPRVVEGVRDQLGYRPQWKDVFDYEDDMIPSGQHLFNQLEVDDDALGEVRTAINELRAGVGVEPIDERHLLAAVGIGPTTSLDAAEARSVAPSHGRAEEQNMSAADLTPARRPGAPPF</sequence>
<organism evidence="2 3">
    <name type="scientific">Branchiibius hedensis</name>
    <dbReference type="NCBI Taxonomy" id="672460"/>
    <lineage>
        <taxon>Bacteria</taxon>
        <taxon>Bacillati</taxon>
        <taxon>Actinomycetota</taxon>
        <taxon>Actinomycetes</taxon>
        <taxon>Micrococcales</taxon>
        <taxon>Dermacoccaceae</taxon>
        <taxon>Branchiibius</taxon>
    </lineage>
</organism>
<accession>A0A2Y9BLK3</accession>
<dbReference type="Proteomes" id="UP000250028">
    <property type="component" value="Unassembled WGS sequence"/>
</dbReference>
<reference evidence="3" key="1">
    <citation type="submission" date="2016-10" db="EMBL/GenBank/DDBJ databases">
        <authorList>
            <person name="Varghese N."/>
            <person name="Submissions S."/>
        </authorList>
    </citation>
    <scope>NUCLEOTIDE SEQUENCE [LARGE SCALE GENOMIC DNA]</scope>
    <source>
        <strain evidence="3">DSM 22951</strain>
    </source>
</reference>
<keyword evidence="3" id="KW-1185">Reference proteome</keyword>
<dbReference type="EMBL" id="UESZ01000002">
    <property type="protein sequence ID" value="SSA59029.1"/>
    <property type="molecule type" value="Genomic_DNA"/>
</dbReference>
<dbReference type="AlphaFoldDB" id="A0A2Y9BLK3"/>
<gene>
    <name evidence="2" type="ORF">SAMN04489750_3834</name>
</gene>
<name>A0A2Y9BLK3_9MICO</name>
<proteinExistence type="predicted"/>
<evidence type="ECO:0000313" key="2">
    <source>
        <dbReference type="EMBL" id="SSA59029.1"/>
    </source>
</evidence>
<evidence type="ECO:0000313" key="3">
    <source>
        <dbReference type="Proteomes" id="UP000250028"/>
    </source>
</evidence>
<protein>
    <submittedName>
        <fullName evidence="2">Uncharacterized protein</fullName>
    </submittedName>
</protein>